<evidence type="ECO:0000313" key="3">
    <source>
        <dbReference type="Proteomes" id="UP000754883"/>
    </source>
</evidence>
<proteinExistence type="predicted"/>
<feature type="compositionally biased region" description="Basic and acidic residues" evidence="1">
    <location>
        <begin position="26"/>
        <end position="45"/>
    </location>
</feature>
<dbReference type="Proteomes" id="UP000754883">
    <property type="component" value="Unassembled WGS sequence"/>
</dbReference>
<feature type="compositionally biased region" description="Gly residues" evidence="1">
    <location>
        <begin position="1"/>
        <end position="10"/>
    </location>
</feature>
<sequence length="321" mass="36659">MGWWPFGGGQAADPINKLDPKLREFLEKESPVKYQQRPDKPEERSSPAATATTTAQAPEENKPLVPEASLYQDGRYAHLWKNYKPQAQIEAESATDHERLIGVLEGYQDRKSAITRVAMENCAEFQEAWINCFKQGEWKDRVQMCRHQVRKFEQCYTMQSTATLANWIDADMTWISQRFLRALGYGSVPGRSAQVEEDIQMHADALYQRVLDHEKAVEQARIDGTPIPKFDPVIPKAVTKTTVQPSEEVQQQWREQLEKLPEEERAVEEAALRVDLQAKSEVARDMRQILESQKKDQKQTRVSDGQGSIANTLTSWLTGGK</sequence>
<feature type="region of interest" description="Disordered" evidence="1">
    <location>
        <begin position="291"/>
        <end position="321"/>
    </location>
</feature>
<protein>
    <submittedName>
        <fullName evidence="2">Uncharacterized protein</fullName>
    </submittedName>
</protein>
<feature type="compositionally biased region" description="Polar residues" evidence="1">
    <location>
        <begin position="302"/>
        <end position="321"/>
    </location>
</feature>
<evidence type="ECO:0000256" key="1">
    <source>
        <dbReference type="SAM" id="MobiDB-lite"/>
    </source>
</evidence>
<comment type="caution">
    <text evidence="2">The sequence shown here is derived from an EMBL/GenBank/DDBJ whole genome shotgun (WGS) entry which is preliminary data.</text>
</comment>
<dbReference type="AlphaFoldDB" id="A0A9N9ULU8"/>
<name>A0A9N9ULU8_9HYPO</name>
<accession>A0A9N9ULU8</accession>
<feature type="compositionally biased region" description="Basic and acidic residues" evidence="1">
    <location>
        <begin position="291"/>
        <end position="301"/>
    </location>
</feature>
<evidence type="ECO:0000313" key="2">
    <source>
        <dbReference type="EMBL" id="CAG9989855.1"/>
    </source>
</evidence>
<dbReference type="EMBL" id="CABFNO020001467">
    <property type="protein sequence ID" value="CAG9989855.1"/>
    <property type="molecule type" value="Genomic_DNA"/>
</dbReference>
<feature type="region of interest" description="Disordered" evidence="1">
    <location>
        <begin position="26"/>
        <end position="65"/>
    </location>
</feature>
<feature type="region of interest" description="Disordered" evidence="1">
    <location>
        <begin position="1"/>
        <end position="20"/>
    </location>
</feature>
<organism evidence="2 3">
    <name type="scientific">Clonostachys byssicola</name>
    <dbReference type="NCBI Taxonomy" id="160290"/>
    <lineage>
        <taxon>Eukaryota</taxon>
        <taxon>Fungi</taxon>
        <taxon>Dikarya</taxon>
        <taxon>Ascomycota</taxon>
        <taxon>Pezizomycotina</taxon>
        <taxon>Sordariomycetes</taxon>
        <taxon>Hypocreomycetidae</taxon>
        <taxon>Hypocreales</taxon>
        <taxon>Bionectriaceae</taxon>
        <taxon>Clonostachys</taxon>
    </lineage>
</organism>
<keyword evidence="3" id="KW-1185">Reference proteome</keyword>
<reference evidence="2" key="1">
    <citation type="submission" date="2021-10" db="EMBL/GenBank/DDBJ databases">
        <authorList>
            <person name="Piombo E."/>
        </authorList>
    </citation>
    <scope>NUCLEOTIDE SEQUENCE</scope>
</reference>
<gene>
    <name evidence="2" type="ORF">CBYS24578_00005501</name>
</gene>
<dbReference type="OrthoDB" id="2103031at2759"/>